<feature type="non-terminal residue" evidence="2">
    <location>
        <position position="112"/>
    </location>
</feature>
<evidence type="ECO:0000313" key="2">
    <source>
        <dbReference type="EMBL" id="RAL14515.1"/>
    </source>
</evidence>
<protein>
    <submittedName>
        <fullName evidence="2">Uncharacterized protein</fullName>
    </submittedName>
</protein>
<keyword evidence="1" id="KW-0472">Membrane</keyword>
<keyword evidence="1" id="KW-0812">Transmembrane</keyword>
<sequence>MTTTAPFHSGSLTSSIHDPRLPGAARRDLCIIPKGLTGPRGLEVRGWTVCGSGLVLDLDLDLALGIQACGSWFLVLGTWLWFWVLGLGSRRNEEGLLNFPSMAPFFFYLAGG</sequence>
<evidence type="ECO:0000256" key="1">
    <source>
        <dbReference type="SAM" id="Phobius"/>
    </source>
</evidence>
<feature type="transmembrane region" description="Helical" evidence="1">
    <location>
        <begin position="62"/>
        <end position="83"/>
    </location>
</feature>
<dbReference type="Proteomes" id="UP000248961">
    <property type="component" value="Unassembled WGS sequence"/>
</dbReference>
<dbReference type="GeneID" id="37199172"/>
<dbReference type="EMBL" id="KZ824274">
    <property type="protein sequence ID" value="RAL14515.1"/>
    <property type="molecule type" value="Genomic_DNA"/>
</dbReference>
<reference evidence="2 3" key="1">
    <citation type="submission" date="2018-02" db="EMBL/GenBank/DDBJ databases">
        <title>The genomes of Aspergillus section Nigri reveals drivers in fungal speciation.</title>
        <authorList>
            <consortium name="DOE Joint Genome Institute"/>
            <person name="Vesth T.C."/>
            <person name="Nybo J."/>
            <person name="Theobald S."/>
            <person name="Brandl J."/>
            <person name="Frisvad J.C."/>
            <person name="Nielsen K.F."/>
            <person name="Lyhne E.K."/>
            <person name="Kogle M.E."/>
            <person name="Kuo A."/>
            <person name="Riley R."/>
            <person name="Clum A."/>
            <person name="Nolan M."/>
            <person name="Lipzen A."/>
            <person name="Salamov A."/>
            <person name="Henrissat B."/>
            <person name="Wiebenga A."/>
            <person name="De vries R.P."/>
            <person name="Grigoriev I.V."/>
            <person name="Mortensen U.H."/>
            <person name="Andersen M.R."/>
            <person name="Baker S.E."/>
        </authorList>
    </citation>
    <scope>NUCLEOTIDE SEQUENCE [LARGE SCALE GENOMIC DNA]</scope>
    <source>
        <strain evidence="2 3">CBS 101889</strain>
    </source>
</reference>
<organism evidence="2 3">
    <name type="scientific">Aspergillus homomorphus (strain CBS 101889)</name>
    <dbReference type="NCBI Taxonomy" id="1450537"/>
    <lineage>
        <taxon>Eukaryota</taxon>
        <taxon>Fungi</taxon>
        <taxon>Dikarya</taxon>
        <taxon>Ascomycota</taxon>
        <taxon>Pezizomycotina</taxon>
        <taxon>Eurotiomycetes</taxon>
        <taxon>Eurotiomycetidae</taxon>
        <taxon>Eurotiales</taxon>
        <taxon>Aspergillaceae</taxon>
        <taxon>Aspergillus</taxon>
        <taxon>Aspergillus subgen. Circumdati</taxon>
    </lineage>
</organism>
<name>A0A395I422_ASPHC</name>
<dbReference type="AlphaFoldDB" id="A0A395I422"/>
<keyword evidence="3" id="KW-1185">Reference proteome</keyword>
<evidence type="ECO:0000313" key="3">
    <source>
        <dbReference type="Proteomes" id="UP000248961"/>
    </source>
</evidence>
<dbReference type="VEuPathDB" id="FungiDB:BO97DRAFT_404064"/>
<proteinExistence type="predicted"/>
<accession>A0A395I422</accession>
<keyword evidence="1" id="KW-1133">Transmembrane helix</keyword>
<dbReference type="RefSeq" id="XP_025553669.1">
    <property type="nucleotide sequence ID" value="XM_025694883.1"/>
</dbReference>
<gene>
    <name evidence="2" type="ORF">BO97DRAFT_404064</name>
</gene>